<dbReference type="InterPro" id="IPR050930">
    <property type="entry name" value="MFS_Vesicular_Transporter"/>
</dbReference>
<dbReference type="InterPro" id="IPR020846">
    <property type="entry name" value="MFS_dom"/>
</dbReference>
<organism evidence="8 9">
    <name type="scientific">Gadus morhua</name>
    <name type="common">Atlantic cod</name>
    <dbReference type="NCBI Taxonomy" id="8049"/>
    <lineage>
        <taxon>Eukaryota</taxon>
        <taxon>Metazoa</taxon>
        <taxon>Chordata</taxon>
        <taxon>Craniata</taxon>
        <taxon>Vertebrata</taxon>
        <taxon>Euteleostomi</taxon>
        <taxon>Actinopterygii</taxon>
        <taxon>Neopterygii</taxon>
        <taxon>Teleostei</taxon>
        <taxon>Neoteleostei</taxon>
        <taxon>Acanthomorphata</taxon>
        <taxon>Zeiogadaria</taxon>
        <taxon>Gadariae</taxon>
        <taxon>Gadiformes</taxon>
        <taxon>Gadoidei</taxon>
        <taxon>Gadidae</taxon>
        <taxon>Gadus</taxon>
    </lineage>
</organism>
<accession>A0A8C5BY51</accession>
<feature type="transmembrane region" description="Helical" evidence="6">
    <location>
        <begin position="226"/>
        <end position="245"/>
    </location>
</feature>
<dbReference type="Ensembl" id="ENSGMOT00000053175.1">
    <property type="protein sequence ID" value="ENSGMOP00000052984.1"/>
    <property type="gene ID" value="ENSGMOG00000030233.1"/>
</dbReference>
<evidence type="ECO:0000313" key="8">
    <source>
        <dbReference type="Ensembl" id="ENSGMOP00000052984.1"/>
    </source>
</evidence>
<protein>
    <submittedName>
        <fullName evidence="8">Solute carrier family 18 member B1</fullName>
    </submittedName>
</protein>
<dbReference type="Proteomes" id="UP000694546">
    <property type="component" value="Chromosome 5"/>
</dbReference>
<evidence type="ECO:0000313" key="9">
    <source>
        <dbReference type="Proteomes" id="UP000694546"/>
    </source>
</evidence>
<dbReference type="SUPFAM" id="SSF103473">
    <property type="entry name" value="MFS general substrate transporter"/>
    <property type="match status" value="1"/>
</dbReference>
<dbReference type="Gene3D" id="1.20.1250.20">
    <property type="entry name" value="MFS general substrate transporter like domains"/>
    <property type="match status" value="2"/>
</dbReference>
<feature type="transmembrane region" description="Helical" evidence="6">
    <location>
        <begin position="355"/>
        <end position="376"/>
    </location>
</feature>
<dbReference type="PANTHER" id="PTHR23506">
    <property type="entry name" value="GH10249P"/>
    <property type="match status" value="1"/>
</dbReference>
<feature type="transmembrane region" description="Helical" evidence="6">
    <location>
        <begin position="145"/>
        <end position="168"/>
    </location>
</feature>
<dbReference type="GeneTree" id="ENSGT00940000156674"/>
<evidence type="ECO:0000256" key="6">
    <source>
        <dbReference type="SAM" id="Phobius"/>
    </source>
</evidence>
<dbReference type="GO" id="GO:0022857">
    <property type="term" value="F:transmembrane transporter activity"/>
    <property type="evidence" value="ECO:0007669"/>
    <property type="project" value="InterPro"/>
</dbReference>
<keyword evidence="9" id="KW-1185">Reference proteome</keyword>
<feature type="transmembrane region" description="Helical" evidence="6">
    <location>
        <begin position="188"/>
        <end position="214"/>
    </location>
</feature>
<dbReference type="GO" id="GO:0016020">
    <property type="term" value="C:membrane"/>
    <property type="evidence" value="ECO:0007669"/>
    <property type="project" value="UniProtKB-SubCell"/>
</dbReference>
<sequence length="461" mass="49771">MICYSILGPFFPNLALQKGASQTVIGLIFGCYALCNFVGSLLMGKYIVQIGAKFMLVSGLFVSGGCTIIFGFLDRAPSGTVFIALCFIVRSIDAIGFAAAATSSVALASKVFPNNVATVLGSLEMFTGLGLILGPPLGGWLYQAYGYELPFLVLGCILLLMVPFNIIVLPTAEPSENSFLQLLKVPKVLLICFFMFSLSSGLGFLDTTLSLFAIEKFGLTPGYVGLLFLGFSLPYALIAPALGFFADKYPVSLKSWFMILGGLLTGLGFCFLGPAPFLHITSQLWLLIFMLCVIGFGLGAGFMPCLPEIISAAYEQGFEDGLSTLGMVSGLFGACWSIGIFYGPMMGGFLTQQLTFVWAATIQGGLSGLAVSRLILFRACFPLPPTSGYSQPKHVRVNSILGFLFWGTKHVRLLQLLHFPTHIYSTNLCLIFSTDHATWDFLSLCKFQEAQVIYLGLVNQT</sequence>
<keyword evidence="2" id="KW-0813">Transport</keyword>
<dbReference type="InterPro" id="IPR036259">
    <property type="entry name" value="MFS_trans_sf"/>
</dbReference>
<evidence type="ECO:0000259" key="7">
    <source>
        <dbReference type="PROSITE" id="PS50850"/>
    </source>
</evidence>
<evidence type="ECO:0000256" key="1">
    <source>
        <dbReference type="ARBA" id="ARBA00004141"/>
    </source>
</evidence>
<dbReference type="InterPro" id="IPR011701">
    <property type="entry name" value="MFS"/>
</dbReference>
<feature type="domain" description="Major facilitator superfamily (MFS) profile" evidence="7">
    <location>
        <begin position="1"/>
        <end position="388"/>
    </location>
</feature>
<evidence type="ECO:0000256" key="3">
    <source>
        <dbReference type="ARBA" id="ARBA00022692"/>
    </source>
</evidence>
<dbReference type="Pfam" id="PF07690">
    <property type="entry name" value="MFS_1"/>
    <property type="match status" value="1"/>
</dbReference>
<dbReference type="PANTHER" id="PTHR23506:SF26">
    <property type="entry name" value="MFS-TYPE TRANSPORTER SLC18B1"/>
    <property type="match status" value="1"/>
</dbReference>
<evidence type="ECO:0000256" key="2">
    <source>
        <dbReference type="ARBA" id="ARBA00022448"/>
    </source>
</evidence>
<feature type="transmembrane region" description="Helical" evidence="6">
    <location>
        <begin position="284"/>
        <end position="310"/>
    </location>
</feature>
<feature type="transmembrane region" description="Helical" evidence="6">
    <location>
        <begin position="257"/>
        <end position="278"/>
    </location>
</feature>
<name>A0A8C5BY51_GADMO</name>
<evidence type="ECO:0000256" key="4">
    <source>
        <dbReference type="ARBA" id="ARBA00022989"/>
    </source>
</evidence>
<evidence type="ECO:0000256" key="5">
    <source>
        <dbReference type="ARBA" id="ARBA00023136"/>
    </source>
</evidence>
<proteinExistence type="predicted"/>
<dbReference type="PROSITE" id="PS50850">
    <property type="entry name" value="MFS"/>
    <property type="match status" value="1"/>
</dbReference>
<feature type="transmembrane region" description="Helical" evidence="6">
    <location>
        <begin position="112"/>
        <end position="133"/>
    </location>
</feature>
<reference evidence="8" key="2">
    <citation type="submission" date="2025-09" db="UniProtKB">
        <authorList>
            <consortium name="Ensembl"/>
        </authorList>
    </citation>
    <scope>IDENTIFICATION</scope>
</reference>
<feature type="transmembrane region" description="Helical" evidence="6">
    <location>
        <begin position="322"/>
        <end position="343"/>
    </location>
</feature>
<comment type="subcellular location">
    <subcellularLocation>
        <location evidence="1">Membrane</location>
        <topology evidence="1">Multi-pass membrane protein</topology>
    </subcellularLocation>
</comment>
<dbReference type="AlphaFoldDB" id="A0A8C5BY51"/>
<feature type="transmembrane region" description="Helical" evidence="6">
    <location>
        <begin position="20"/>
        <end position="42"/>
    </location>
</feature>
<feature type="transmembrane region" description="Helical" evidence="6">
    <location>
        <begin position="54"/>
        <end position="73"/>
    </location>
</feature>
<keyword evidence="5 6" id="KW-0472">Membrane</keyword>
<keyword evidence="3 6" id="KW-0812">Transmembrane</keyword>
<keyword evidence="4 6" id="KW-1133">Transmembrane helix</keyword>
<reference evidence="8" key="1">
    <citation type="submission" date="2025-08" db="UniProtKB">
        <authorList>
            <consortium name="Ensembl"/>
        </authorList>
    </citation>
    <scope>IDENTIFICATION</scope>
</reference>
<dbReference type="OMA" id="TIIMSEF"/>